<proteinExistence type="predicted"/>
<evidence type="ECO:0000313" key="1">
    <source>
        <dbReference type="EMBL" id="AAC99440.1"/>
    </source>
</evidence>
<accession>Q9Z490</accession>
<sequence precursor="true">MDCRRPTYTLSRLPALLAVHGSRATSNLNGSRLGTSLTDSLQELEPILAVRTVNSSQTNPWQNISIAFRISSSPHVGASRAALGPGTGANEVVDLSVEDRLGWRVALLVSRIITIREPERKHSAANVCDLSNN</sequence>
<keyword evidence="1" id="KW-0378">Hydrolase</keyword>
<dbReference type="GO" id="GO:0045493">
    <property type="term" value="P:xylan catabolic process"/>
    <property type="evidence" value="ECO:0007669"/>
    <property type="project" value="UniProtKB-KW"/>
</dbReference>
<keyword evidence="1" id="KW-0326">Glycosidase</keyword>
<reference evidence="1" key="2">
    <citation type="journal article" date="1999" name="Biochem. Biophys. Res. Commun.">
        <title>Xylanase II from an alkaliphilic thermophilic Bacillus with a distinctly different structure from other xylanases: evolutionary relationship to alkaliphilic xylanases.</title>
        <authorList>
            <person name="Kulkarni N."/>
            <person name="Lakshmikumaran M."/>
            <person name="Rao M."/>
        </authorList>
    </citation>
    <scope>NUCLEOTIDE SEQUENCE</scope>
    <source>
        <strain evidence="1">NCIM59</strain>
    </source>
</reference>
<dbReference type="AlphaFoldDB" id="Q9Z490"/>
<name>Q9Z490_9BACI</name>
<keyword evidence="1" id="KW-0119">Carbohydrate metabolism</keyword>
<organism evidence="1">
    <name type="scientific">Bacillus sp. NCIM59</name>
    <dbReference type="NCBI Taxonomy" id="56143"/>
    <lineage>
        <taxon>Bacteria</taxon>
        <taxon>Bacillati</taxon>
        <taxon>Bacillota</taxon>
        <taxon>Bacilli</taxon>
        <taxon>Bacillales</taxon>
        <taxon>Bacillaceae</taxon>
        <taxon>Bacillus</taxon>
    </lineage>
</organism>
<dbReference type="GO" id="GO:0016798">
    <property type="term" value="F:hydrolase activity, acting on glycosyl bonds"/>
    <property type="evidence" value="ECO:0007669"/>
    <property type="project" value="UniProtKB-KW"/>
</dbReference>
<dbReference type="EMBL" id="U83602">
    <property type="protein sequence ID" value="AAC99440.1"/>
    <property type="molecule type" value="Genomic_DNA"/>
</dbReference>
<reference evidence="1" key="1">
    <citation type="submission" date="1997-01" db="EMBL/GenBank/DDBJ databases">
        <authorList>
            <person name="Rao M.B."/>
        </authorList>
    </citation>
    <scope>NUCLEOTIDE SEQUENCE</scope>
    <source>
        <strain evidence="1">NCIM59</strain>
    </source>
</reference>
<keyword evidence="1" id="KW-0624">Polysaccharide degradation</keyword>
<keyword evidence="1" id="KW-0858">Xylan degradation</keyword>
<protein>
    <submittedName>
        <fullName evidence="1">Xylanase II</fullName>
    </submittedName>
</protein>